<feature type="domain" description="Xylose isomerase-like TIM barrel" evidence="2">
    <location>
        <begin position="7"/>
        <end position="261"/>
    </location>
</feature>
<dbReference type="InterPro" id="IPR050312">
    <property type="entry name" value="IolE/XylAMocC-like"/>
</dbReference>
<dbReference type="Pfam" id="PF01261">
    <property type="entry name" value="AP_endonuc_2"/>
    <property type="match status" value="1"/>
</dbReference>
<dbReference type="InterPro" id="IPR036237">
    <property type="entry name" value="Xyl_isomerase-like_sf"/>
</dbReference>
<keyword evidence="3" id="KW-0413">Isomerase</keyword>
<evidence type="ECO:0000256" key="1">
    <source>
        <dbReference type="ARBA" id="ARBA00023277"/>
    </source>
</evidence>
<dbReference type="Gene3D" id="3.20.20.150">
    <property type="entry name" value="Divalent-metal-dependent TIM barrel enzymes"/>
    <property type="match status" value="1"/>
</dbReference>
<dbReference type="InterPro" id="IPR013022">
    <property type="entry name" value="Xyl_isomerase-like_TIM-brl"/>
</dbReference>
<dbReference type="SUPFAM" id="SSF51658">
    <property type="entry name" value="Xylose isomerase-like"/>
    <property type="match status" value="1"/>
</dbReference>
<dbReference type="EMBL" id="JBHMBC010000018">
    <property type="protein sequence ID" value="MFB9820290.1"/>
    <property type="molecule type" value="Genomic_DNA"/>
</dbReference>
<accession>A0ABV5XZW3</accession>
<keyword evidence="4" id="KW-1185">Reference proteome</keyword>
<proteinExistence type="predicted"/>
<evidence type="ECO:0000313" key="4">
    <source>
        <dbReference type="Proteomes" id="UP001589702"/>
    </source>
</evidence>
<evidence type="ECO:0000313" key="3">
    <source>
        <dbReference type="EMBL" id="MFB9820290.1"/>
    </source>
</evidence>
<gene>
    <name evidence="3" type="ORF">ACFFP1_12380</name>
</gene>
<sequence length="277" mass="30203">MERRLPVVASAGFTAIKSEVPLGMTAQTYRSRLGEYGIRPGPGYVPMPWFEDKSSRAPFLERARTIAATNAALEAPLVFLAMGMDKNAARVLHPGVGFGQSSDRLESVRDYLAEAAQIMVSEGAVPALHPHVGTWVETADEARFVLDTVDENILKFGPDAGHLSWTGINPAELIAEYAPRVAGIHIKDYFDVLSMRSRTDDIDYRSTVLAGFWTEPGYGDANIDEVLDAAGPSFDGWVVVEVDRGTVAPDESIRRCGEWLASRFTDPLPAKAHSHTS</sequence>
<dbReference type="GO" id="GO:0016853">
    <property type="term" value="F:isomerase activity"/>
    <property type="evidence" value="ECO:0007669"/>
    <property type="project" value="UniProtKB-KW"/>
</dbReference>
<keyword evidence="1" id="KW-0119">Carbohydrate metabolism</keyword>
<dbReference type="PANTHER" id="PTHR12110">
    <property type="entry name" value="HYDROXYPYRUVATE ISOMERASE"/>
    <property type="match status" value="1"/>
</dbReference>
<protein>
    <submittedName>
        <fullName evidence="3">Sugar phosphate isomerase/epimerase family protein</fullName>
    </submittedName>
</protein>
<comment type="caution">
    <text evidence="3">The sequence shown here is derived from an EMBL/GenBank/DDBJ whole genome shotgun (WGS) entry which is preliminary data.</text>
</comment>
<dbReference type="RefSeq" id="WP_234754847.1">
    <property type="nucleotide sequence ID" value="NZ_BAAAWN010000001.1"/>
</dbReference>
<organism evidence="3 4">
    <name type="scientific">Arthrobacter ramosus</name>
    <dbReference type="NCBI Taxonomy" id="1672"/>
    <lineage>
        <taxon>Bacteria</taxon>
        <taxon>Bacillati</taxon>
        <taxon>Actinomycetota</taxon>
        <taxon>Actinomycetes</taxon>
        <taxon>Micrococcales</taxon>
        <taxon>Micrococcaceae</taxon>
        <taxon>Arthrobacter</taxon>
    </lineage>
</organism>
<reference evidence="3 4" key="1">
    <citation type="submission" date="2024-09" db="EMBL/GenBank/DDBJ databases">
        <authorList>
            <person name="Sun Q."/>
            <person name="Mori K."/>
        </authorList>
    </citation>
    <scope>NUCLEOTIDE SEQUENCE [LARGE SCALE GENOMIC DNA]</scope>
    <source>
        <strain evidence="3 4">JCM 1334</strain>
    </source>
</reference>
<evidence type="ECO:0000259" key="2">
    <source>
        <dbReference type="Pfam" id="PF01261"/>
    </source>
</evidence>
<dbReference type="Proteomes" id="UP001589702">
    <property type="component" value="Unassembled WGS sequence"/>
</dbReference>
<name>A0ABV5XZW3_ARTRM</name>